<comment type="caution">
    <text evidence="1">The sequence shown here is derived from an EMBL/GenBank/DDBJ whole genome shotgun (WGS) entry which is preliminary data.</text>
</comment>
<proteinExistence type="predicted"/>
<accession>A0ABD5VEF3</accession>
<dbReference type="AlphaFoldDB" id="A0ABD5VEF3"/>
<dbReference type="Proteomes" id="UP001596395">
    <property type="component" value="Unassembled WGS sequence"/>
</dbReference>
<dbReference type="EMBL" id="JBHSXN010000002">
    <property type="protein sequence ID" value="MFC6953760.1"/>
    <property type="molecule type" value="Genomic_DNA"/>
</dbReference>
<name>A0ABD5VEF3_9EURY</name>
<evidence type="ECO:0000313" key="2">
    <source>
        <dbReference type="Proteomes" id="UP001596395"/>
    </source>
</evidence>
<protein>
    <submittedName>
        <fullName evidence="1">Uncharacterized protein</fullName>
    </submittedName>
</protein>
<sequence length="83" mass="9676">MSATLRSQLKAPDLIEKYGNWSRIEHIEQTENFPGLVYIESANRDMPFSLLHTIQREPRLYVWQVLATEDGRAAMFVGTHDRE</sequence>
<gene>
    <name evidence="1" type="ORF">ACFQGB_12885</name>
</gene>
<evidence type="ECO:0000313" key="1">
    <source>
        <dbReference type="EMBL" id="MFC6953760.1"/>
    </source>
</evidence>
<keyword evidence="2" id="KW-1185">Reference proteome</keyword>
<organism evidence="1 2">
    <name type="scientific">Halorubellus litoreus</name>
    <dbReference type="NCBI Taxonomy" id="755308"/>
    <lineage>
        <taxon>Archaea</taxon>
        <taxon>Methanobacteriati</taxon>
        <taxon>Methanobacteriota</taxon>
        <taxon>Stenosarchaea group</taxon>
        <taxon>Halobacteria</taxon>
        <taxon>Halobacteriales</taxon>
        <taxon>Halorubellaceae</taxon>
        <taxon>Halorubellus</taxon>
    </lineage>
</organism>
<dbReference type="RefSeq" id="WP_336350713.1">
    <property type="nucleotide sequence ID" value="NZ_JAZAQL010000002.1"/>
</dbReference>
<reference evidence="1 2" key="1">
    <citation type="journal article" date="2019" name="Int. J. Syst. Evol. Microbiol.">
        <title>The Global Catalogue of Microorganisms (GCM) 10K type strain sequencing project: providing services to taxonomists for standard genome sequencing and annotation.</title>
        <authorList>
            <consortium name="The Broad Institute Genomics Platform"/>
            <consortium name="The Broad Institute Genome Sequencing Center for Infectious Disease"/>
            <person name="Wu L."/>
            <person name="Ma J."/>
        </authorList>
    </citation>
    <scope>NUCLEOTIDE SEQUENCE [LARGE SCALE GENOMIC DNA]</scope>
    <source>
        <strain evidence="1 2">GX26</strain>
    </source>
</reference>